<proteinExistence type="predicted"/>
<comment type="caution">
    <text evidence="1">The sequence shown here is derived from an EMBL/GenBank/DDBJ whole genome shotgun (WGS) entry which is preliminary data.</text>
</comment>
<sequence length="283" mass="30051">MGYKVDDCKHDFEKEQGKGPQATNVHCRRQYCRVVNPAKAAPPNWVVNDVKKKGALDPVLVGHVASSSGTIDSDLAPPNFIRLENVGEEQKAIAKDANGNYMAIEVTVVKDNVHTIVQTNNTFAGLENVIENENGATTETKGSLRDEGGCTTVGKEHVQTNNSFASLDVQSVDHPQEKLDGSVATGKDGVVGSLVDISTDFQEDMSNFCTEFKTPSATSTPKAAVEEKSGGGKLQVFAEGVQLEMGELLDDIPPHCTSLGKVTSVGDHTEAAVNIVKAGASKI</sequence>
<dbReference type="Proteomes" id="UP001454036">
    <property type="component" value="Unassembled WGS sequence"/>
</dbReference>
<evidence type="ECO:0000313" key="2">
    <source>
        <dbReference type="Proteomes" id="UP001454036"/>
    </source>
</evidence>
<name>A0AAV3S192_LITER</name>
<keyword evidence="2" id="KW-1185">Reference proteome</keyword>
<protein>
    <submittedName>
        <fullName evidence="1">Uncharacterized protein</fullName>
    </submittedName>
</protein>
<organism evidence="1 2">
    <name type="scientific">Lithospermum erythrorhizon</name>
    <name type="common">Purple gromwell</name>
    <name type="synonym">Lithospermum officinale var. erythrorhizon</name>
    <dbReference type="NCBI Taxonomy" id="34254"/>
    <lineage>
        <taxon>Eukaryota</taxon>
        <taxon>Viridiplantae</taxon>
        <taxon>Streptophyta</taxon>
        <taxon>Embryophyta</taxon>
        <taxon>Tracheophyta</taxon>
        <taxon>Spermatophyta</taxon>
        <taxon>Magnoliopsida</taxon>
        <taxon>eudicotyledons</taxon>
        <taxon>Gunneridae</taxon>
        <taxon>Pentapetalae</taxon>
        <taxon>asterids</taxon>
        <taxon>lamiids</taxon>
        <taxon>Boraginales</taxon>
        <taxon>Boraginaceae</taxon>
        <taxon>Boraginoideae</taxon>
        <taxon>Lithospermeae</taxon>
        <taxon>Lithospermum</taxon>
    </lineage>
</organism>
<dbReference type="EMBL" id="BAABME010013610">
    <property type="protein sequence ID" value="GAA0186347.1"/>
    <property type="molecule type" value="Genomic_DNA"/>
</dbReference>
<dbReference type="AlphaFoldDB" id="A0AAV3S192"/>
<evidence type="ECO:0000313" key="1">
    <source>
        <dbReference type="EMBL" id="GAA0186347.1"/>
    </source>
</evidence>
<reference evidence="1 2" key="1">
    <citation type="submission" date="2024-01" db="EMBL/GenBank/DDBJ databases">
        <title>The complete chloroplast genome sequence of Lithospermum erythrorhizon: insights into the phylogenetic relationship among Boraginaceae species and the maternal lineages of purple gromwells.</title>
        <authorList>
            <person name="Okada T."/>
            <person name="Watanabe K."/>
        </authorList>
    </citation>
    <scope>NUCLEOTIDE SEQUENCE [LARGE SCALE GENOMIC DNA]</scope>
</reference>
<accession>A0AAV3S192</accession>
<gene>
    <name evidence="1" type="ORF">LIER_33635</name>
</gene>